<comment type="caution">
    <text evidence="5">The sequence shown here is derived from an EMBL/GenBank/DDBJ whole genome shotgun (WGS) entry which is preliminary data.</text>
</comment>
<feature type="domain" description="RNA polymerase II assembly factor Rtp1 C-terminal" evidence="3">
    <location>
        <begin position="730"/>
        <end position="835"/>
    </location>
</feature>
<accession>A0ABR1KFL6</accession>
<feature type="region of interest" description="Disordered" evidence="2">
    <location>
        <begin position="605"/>
        <end position="626"/>
    </location>
</feature>
<name>A0ABR1KFL6_9PEZI</name>
<proteinExistence type="inferred from homology"/>
<reference evidence="5 6" key="1">
    <citation type="submission" date="2024-04" db="EMBL/GenBank/DDBJ databases">
        <title>Phyllosticta paracitricarpa is synonymous to the EU quarantine fungus P. citricarpa based on phylogenomic analyses.</title>
        <authorList>
            <consortium name="Lawrence Berkeley National Laboratory"/>
            <person name="Van Ingen-Buijs V.A."/>
            <person name="Van Westerhoven A.C."/>
            <person name="Haridas S."/>
            <person name="Skiadas P."/>
            <person name="Martin F."/>
            <person name="Groenewald J.Z."/>
            <person name="Crous P.W."/>
            <person name="Seidl M.F."/>
        </authorList>
    </citation>
    <scope>NUCLEOTIDE SEQUENCE [LARGE SCALE GENOMIC DNA]</scope>
    <source>
        <strain evidence="5 6">CBS 123371</strain>
    </source>
</reference>
<protein>
    <recommendedName>
        <fullName evidence="7">Protein required for cell viability</fullName>
    </recommendedName>
</protein>
<dbReference type="Proteomes" id="UP001363622">
    <property type="component" value="Unassembled WGS sequence"/>
</dbReference>
<sequence>MSALREALDAANAFLAPAWEPGTEDIFDRIKQHVGRDEDPSISSNVVEMVLQHVVRIHQADIANESQGRISNEEGEYDGDSRTTLYGLLDLLAIRGILPALSPGVSIKKRPKSVISGLQEPNEFERSFSQNAPPLTQTIDSLSEILSDPAQGLAPLVRERILTDVVAGTAQLAFSPESDSKTRTKYGGVFERIIEKIQTSSALPLLTYLIQTETPQWLKPQLSNALSAVPLRPHGVRSTIEFIASSYPAPPMASNERDRSVQKGPPLPLEAINQASKLLSSVPSSMDPEPYFSALSPQLLGMLDGTEGPDFSKAAALIIGSGILGKRATGAPGSVGWRLFAEPLLFDIAPPAHGKTISKDGQSALVPEDRLKRALSRLVALLSSHPSPGLTSRLLGNLLMPLWALLDHAKSRPVARFWSDNAHRLLLTYFRLGAGAAQLERLATNLLWNGPDAWEYGPGSEGGVEVRHRQAASEEESIIEQMAMMEQRLESFEAILTSDSIEDHDIGELFVKLTRRWLLPRTIPTEPGKRMKLEVGDEQDPLQSLIIAKIVMVMLEKFKDKLTCNPDNLIELVAQLLGQWVEDDRAKRKRNNDLKKANYAGLSRIVQDEAKHPESGPKDADEPAQVEAGEIVPVALSLLNTLISAENFKPSVQTSATLSAILPTLELLRNPPPDTNLPTSVSMTASNLTSQLSSLLNIPAGPSKATAASSRPSTMSDQDRQTLNTALNDMTQSEHPPVRAAALSSIASLAAAQSPFPDLPGLTLFLLRTALPDPDEFVHLHAIKTLVALSARDPPLLTRLLTDAFLDPREEAVEEAGLEGRLRIGEALGKIVGEVRDASSSISSTSAISNDARVVLSNISRAAVTVAGRRGKRPRDLKQRQRAAMVQRRKQREVEKAWGGAVPDIPGINAADEDKDEDKEGASAADIEALSRIVTGWSETGISEDLRLRALALSVLSTALEAPVTLSMLLRGSDTQRVVPEAVDVALKVLVLEQEERHAILRRAALVVLWSLVKGIEADENGSVLAGLLSPEMWEEIEGVTRWVQDTEVDVLAKGHAGEVLAALEARKMGRLLGSSGMGAGIMPSGMTSNLGLGELKGLSLNTERKEGKKMVIEEVD</sequence>
<keyword evidence="6" id="KW-1185">Reference proteome</keyword>
<evidence type="ECO:0000313" key="6">
    <source>
        <dbReference type="Proteomes" id="UP001363622"/>
    </source>
</evidence>
<feature type="domain" description="TANGO6 HEAT repeat" evidence="4">
    <location>
        <begin position="272"/>
        <end position="497"/>
    </location>
</feature>
<evidence type="ECO:0000256" key="1">
    <source>
        <dbReference type="ARBA" id="ARBA00005724"/>
    </source>
</evidence>
<evidence type="ECO:0000256" key="2">
    <source>
        <dbReference type="SAM" id="MobiDB-lite"/>
    </source>
</evidence>
<evidence type="ECO:0008006" key="7">
    <source>
        <dbReference type="Google" id="ProtNLM"/>
    </source>
</evidence>
<feature type="compositionally biased region" description="Basic and acidic residues" evidence="2">
    <location>
        <begin position="606"/>
        <end position="621"/>
    </location>
</feature>
<dbReference type="SUPFAM" id="SSF48371">
    <property type="entry name" value="ARM repeat"/>
    <property type="match status" value="1"/>
</dbReference>
<dbReference type="EMBL" id="JBBPHU010000009">
    <property type="protein sequence ID" value="KAK7513835.1"/>
    <property type="molecule type" value="Genomic_DNA"/>
</dbReference>
<dbReference type="InterPro" id="IPR011989">
    <property type="entry name" value="ARM-like"/>
</dbReference>
<dbReference type="Pfam" id="PF23565">
    <property type="entry name" value="ARM_TANGO6"/>
    <property type="match status" value="1"/>
</dbReference>
<dbReference type="InterPro" id="IPR016024">
    <property type="entry name" value="ARM-type_fold"/>
</dbReference>
<dbReference type="InterPro" id="IPR039600">
    <property type="entry name" value="TANGO6/Rtp1"/>
</dbReference>
<dbReference type="Gene3D" id="1.25.10.10">
    <property type="entry name" value="Leucine-rich Repeat Variant"/>
    <property type="match status" value="1"/>
</dbReference>
<dbReference type="PANTHER" id="PTHR20959:SF1">
    <property type="entry name" value="TRANSPORT AND GOLGI ORGANIZATION PROTEIN 6 HOMOLOG"/>
    <property type="match status" value="1"/>
</dbReference>
<dbReference type="InterPro" id="IPR057407">
    <property type="entry name" value="HEAT_TANGO6"/>
</dbReference>
<comment type="similarity">
    <text evidence="1">Belongs to the Tango6 family.</text>
</comment>
<evidence type="ECO:0000313" key="5">
    <source>
        <dbReference type="EMBL" id="KAK7513835.1"/>
    </source>
</evidence>
<organism evidence="5 6">
    <name type="scientific">Phyllosticta citriasiana</name>
    <dbReference type="NCBI Taxonomy" id="595635"/>
    <lineage>
        <taxon>Eukaryota</taxon>
        <taxon>Fungi</taxon>
        <taxon>Dikarya</taxon>
        <taxon>Ascomycota</taxon>
        <taxon>Pezizomycotina</taxon>
        <taxon>Dothideomycetes</taxon>
        <taxon>Dothideomycetes incertae sedis</taxon>
        <taxon>Botryosphaeriales</taxon>
        <taxon>Phyllostictaceae</taxon>
        <taxon>Phyllosticta</taxon>
    </lineage>
</organism>
<evidence type="ECO:0000259" key="3">
    <source>
        <dbReference type="Pfam" id="PF10363"/>
    </source>
</evidence>
<dbReference type="PANTHER" id="PTHR20959">
    <property type="entry name" value="TRANSPORT AND GOLGI ORGANIZATION PROTEIN 6 FAMILY MEMBER"/>
    <property type="match status" value="1"/>
</dbReference>
<dbReference type="Pfam" id="PF10363">
    <property type="entry name" value="RTP1_C1"/>
    <property type="match status" value="1"/>
</dbReference>
<gene>
    <name evidence="5" type="ORF">IWZ03DRAFT_242564</name>
</gene>
<evidence type="ECO:0000259" key="4">
    <source>
        <dbReference type="Pfam" id="PF23565"/>
    </source>
</evidence>
<dbReference type="InterPro" id="IPR019451">
    <property type="entry name" value="Rtp1_C1"/>
</dbReference>